<reference evidence="2 3" key="1">
    <citation type="submission" date="2018-07" db="EMBL/GenBank/DDBJ databases">
        <title>Comparative genomics of the Candidatus Parilichlamydiaceae reveals evidence of convergent evolution and genome reduction in the phylum Chlamydiae.</title>
        <authorList>
            <person name="Taylor-Brown A."/>
            <person name="Polkinghorne A."/>
        </authorList>
    </citation>
    <scope>NUCLEOTIDE SEQUENCE [LARGE SCALE GENOMIC DNA]</scope>
    <source>
        <strain evidence="2 3">Hat2</strain>
    </source>
</reference>
<dbReference type="EMBL" id="QQBG01000009">
    <property type="protein sequence ID" value="RDB31683.1"/>
    <property type="molecule type" value="Genomic_DNA"/>
</dbReference>
<keyword evidence="3" id="KW-1185">Reference proteome</keyword>
<organism evidence="2 3">
    <name type="scientific">Candidatus Similichlamydia laticola</name>
    <dbReference type="NCBI Taxonomy" id="2170265"/>
    <lineage>
        <taxon>Bacteria</taxon>
        <taxon>Pseudomonadati</taxon>
        <taxon>Chlamydiota</taxon>
        <taxon>Chlamydiia</taxon>
        <taxon>Parachlamydiales</taxon>
        <taxon>Candidatus Parilichlamydiaceae</taxon>
        <taxon>Candidatus Similichlamydia</taxon>
    </lineage>
</organism>
<evidence type="ECO:0000256" key="1">
    <source>
        <dbReference type="SAM" id="Phobius"/>
    </source>
</evidence>
<feature type="transmembrane region" description="Helical" evidence="1">
    <location>
        <begin position="102"/>
        <end position="122"/>
    </location>
</feature>
<keyword evidence="1" id="KW-1133">Transmembrane helix</keyword>
<name>A0A369KIS5_9BACT</name>
<proteinExistence type="predicted"/>
<dbReference type="Proteomes" id="UP000253816">
    <property type="component" value="Unassembled WGS sequence"/>
</dbReference>
<sequence>MASLVQGYLGKGSRLGRLCHSCEWFLRPIQKIACGHVLFGNVPRVSSVALGASLFLSSALLISSGVNDLVEGSLKRKWISLSRLLASTQSLRNRFTEFSSSFTWLAVLVKAWIAVVAFISLLSPVFGLGLGSACLLLAWALLYIWADLKYQDLQEGCQTCLSATIALLTVLIAIRFVLFLTVPLFPSP</sequence>
<dbReference type="AlphaFoldDB" id="A0A369KIS5"/>
<protein>
    <submittedName>
        <fullName evidence="2">Uncharacterized protein</fullName>
    </submittedName>
</protein>
<evidence type="ECO:0000313" key="3">
    <source>
        <dbReference type="Proteomes" id="UP000253816"/>
    </source>
</evidence>
<feature type="transmembrane region" description="Helical" evidence="1">
    <location>
        <begin position="128"/>
        <end position="148"/>
    </location>
</feature>
<accession>A0A369KIS5</accession>
<evidence type="ECO:0000313" key="2">
    <source>
        <dbReference type="EMBL" id="RDB31683.1"/>
    </source>
</evidence>
<gene>
    <name evidence="2" type="ORF">HAT2_00191</name>
</gene>
<keyword evidence="1" id="KW-0812">Transmembrane</keyword>
<keyword evidence="1" id="KW-0472">Membrane</keyword>
<feature type="transmembrane region" description="Helical" evidence="1">
    <location>
        <begin position="48"/>
        <end position="70"/>
    </location>
</feature>
<feature type="transmembrane region" description="Helical" evidence="1">
    <location>
        <begin position="160"/>
        <end position="185"/>
    </location>
</feature>
<comment type="caution">
    <text evidence="2">The sequence shown here is derived from an EMBL/GenBank/DDBJ whole genome shotgun (WGS) entry which is preliminary data.</text>
</comment>